<keyword evidence="4" id="KW-1185">Reference proteome</keyword>
<dbReference type="AlphaFoldDB" id="A0A1V8TPC3"/>
<reference evidence="4" key="1">
    <citation type="submission" date="2017-03" db="EMBL/GenBank/DDBJ databases">
        <title>Genomes of endolithic fungi from Antarctica.</title>
        <authorList>
            <person name="Coleine C."/>
            <person name="Masonjones S."/>
            <person name="Stajich J.E."/>
        </authorList>
    </citation>
    <scope>NUCLEOTIDE SEQUENCE [LARGE SCALE GENOMIC DNA]</scope>
    <source>
        <strain evidence="4">CCFEE 5527</strain>
    </source>
</reference>
<dbReference type="InterPro" id="IPR016024">
    <property type="entry name" value="ARM-type_fold"/>
</dbReference>
<dbReference type="OrthoDB" id="2155261at2759"/>
<protein>
    <recommendedName>
        <fullName evidence="2">Formin GTPase-binding domain-containing protein</fullName>
    </recommendedName>
</protein>
<feature type="compositionally biased region" description="Polar residues" evidence="1">
    <location>
        <begin position="136"/>
        <end position="145"/>
    </location>
</feature>
<dbReference type="InterPro" id="IPR010473">
    <property type="entry name" value="GTPase-bd"/>
</dbReference>
<feature type="compositionally biased region" description="Basic and acidic residues" evidence="1">
    <location>
        <begin position="809"/>
        <end position="819"/>
    </location>
</feature>
<feature type="compositionally biased region" description="Polar residues" evidence="1">
    <location>
        <begin position="249"/>
        <end position="261"/>
    </location>
</feature>
<evidence type="ECO:0000313" key="3">
    <source>
        <dbReference type="EMBL" id="OQO13229.1"/>
    </source>
</evidence>
<feature type="compositionally biased region" description="Polar residues" evidence="1">
    <location>
        <begin position="280"/>
        <end position="289"/>
    </location>
</feature>
<accession>A0A1V8TPC3</accession>
<dbReference type="SMART" id="SM01140">
    <property type="entry name" value="Drf_GBD"/>
    <property type="match status" value="1"/>
</dbReference>
<feature type="compositionally biased region" description="Polar residues" evidence="1">
    <location>
        <begin position="208"/>
        <end position="225"/>
    </location>
</feature>
<dbReference type="GO" id="GO:0030036">
    <property type="term" value="P:actin cytoskeleton organization"/>
    <property type="evidence" value="ECO:0007669"/>
    <property type="project" value="InterPro"/>
</dbReference>
<dbReference type="InParanoid" id="A0A1V8TPC3"/>
<comment type="caution">
    <text evidence="3">The sequence shown here is derived from an EMBL/GenBank/DDBJ whole genome shotgun (WGS) entry which is preliminary data.</text>
</comment>
<feature type="compositionally biased region" description="Polar residues" evidence="1">
    <location>
        <begin position="105"/>
        <end position="122"/>
    </location>
</feature>
<feature type="compositionally biased region" description="Polar residues" evidence="1">
    <location>
        <begin position="434"/>
        <end position="446"/>
    </location>
</feature>
<feature type="region of interest" description="Disordered" evidence="1">
    <location>
        <begin position="1"/>
        <end position="289"/>
    </location>
</feature>
<feature type="region of interest" description="Disordered" evidence="1">
    <location>
        <begin position="806"/>
        <end position="864"/>
    </location>
</feature>
<name>A0A1V8TPC3_9PEZI</name>
<proteinExistence type="predicted"/>
<dbReference type="GO" id="GO:0031267">
    <property type="term" value="F:small GTPase binding"/>
    <property type="evidence" value="ECO:0007669"/>
    <property type="project" value="InterPro"/>
</dbReference>
<dbReference type="GO" id="GO:0003779">
    <property type="term" value="F:actin binding"/>
    <property type="evidence" value="ECO:0007669"/>
    <property type="project" value="InterPro"/>
</dbReference>
<dbReference type="InterPro" id="IPR011989">
    <property type="entry name" value="ARM-like"/>
</dbReference>
<feature type="compositionally biased region" description="Polar residues" evidence="1">
    <location>
        <begin position="185"/>
        <end position="194"/>
    </location>
</feature>
<evidence type="ECO:0000259" key="2">
    <source>
        <dbReference type="SMART" id="SM01140"/>
    </source>
</evidence>
<feature type="domain" description="Formin GTPase-binding" evidence="2">
    <location>
        <begin position="320"/>
        <end position="597"/>
    </location>
</feature>
<dbReference type="EMBL" id="NAJO01000003">
    <property type="protein sequence ID" value="OQO13229.1"/>
    <property type="molecule type" value="Genomic_DNA"/>
</dbReference>
<feature type="compositionally biased region" description="Polar residues" evidence="1">
    <location>
        <begin position="153"/>
        <end position="162"/>
    </location>
</feature>
<dbReference type="SUPFAM" id="SSF48371">
    <property type="entry name" value="ARM repeat"/>
    <property type="match status" value="1"/>
</dbReference>
<organism evidence="3 4">
    <name type="scientific">Cryoendolithus antarcticus</name>
    <dbReference type="NCBI Taxonomy" id="1507870"/>
    <lineage>
        <taxon>Eukaryota</taxon>
        <taxon>Fungi</taxon>
        <taxon>Dikarya</taxon>
        <taxon>Ascomycota</taxon>
        <taxon>Pezizomycotina</taxon>
        <taxon>Dothideomycetes</taxon>
        <taxon>Dothideomycetidae</taxon>
        <taxon>Cladosporiales</taxon>
        <taxon>Cladosporiaceae</taxon>
        <taxon>Cryoendolithus</taxon>
    </lineage>
</organism>
<evidence type="ECO:0000313" key="4">
    <source>
        <dbReference type="Proteomes" id="UP000192596"/>
    </source>
</evidence>
<feature type="region of interest" description="Disordered" evidence="1">
    <location>
        <begin position="367"/>
        <end position="469"/>
    </location>
</feature>
<sequence length="864" mass="94265">MATASPRPHHQRNKSSRSGILRALVSKTDSEAPSGIRQGMTRTQTVPLLPADHIHASKPKILGERQSNVQSLLSSPPKRKHGAAVPTKKGGKGEKDELKKSKSSTGLTSMFSKMNRSSQDLSSFAAPPLVKDKENSTPASSSHDQMTPPIWAQFSSTSTTARNTHDRPASRDSRSSQSVQDEITRNTPQNYSPSKQREFHGAVEQPSLRPTLSRRPQSTVVQRTGSFMGVLGLRASGARTSMEGRRSPETSQRTSVESTASPMLAKRNSAATAMTERKASGSSTEQDTSAVGLTVAKRTGRVMAAVAALQGRTKKTAVKTENPIDLAEVDAAFEAVLESRNIPPAMRVKMRSLTMRVKTDFIRQDQGAAVSSGSSPVETCAPLSVEPARAEAQTEDDAKAMKRARPRSRTFTFTRRDKSVGDASPPKKARSQSKSRPTSIHVTSEQAAAMLSTPSTPTSSKRSHTTAPPSEYINYLKKNQDPTKIEVGRLHKLRILLRNETVAWVDTFVTQGGMAEVVALLHRTMAVEWREEHEDQLLHETLLCLKGLCTTERAMVELDTVADVLFPALLGMLFDDEKKGPAEYSTRTIIVNVLFNYLNAALNDSPVALEKRALKILAYLGEPAKPDDARPVDFVLGMHAARPYKLWCREVTNTTKEVFWIFLHQLNVVRLPSRPGSASSDTTSPAHTDSVLDDERTRVLEATYTQRHFPGLRPPVPAAPYIGGVEWDATTYITAHLDLLNGLIASLPSCSDRNSLRAELQASGFEKTLGGTLRACKEKFYSGVHDGLRAWVAAAAEDGWDTQYVREGPTMEERADRARSNSPKKSPVKKEAAPQLGALPHLEAPKLELGAGVSNGNDDDGWLG</sequence>
<dbReference type="STRING" id="1507870.A0A1V8TPC3"/>
<dbReference type="Proteomes" id="UP000192596">
    <property type="component" value="Unassembled WGS sequence"/>
</dbReference>
<feature type="compositionally biased region" description="Basic and acidic residues" evidence="1">
    <location>
        <begin position="163"/>
        <end position="174"/>
    </location>
</feature>
<feature type="compositionally biased region" description="Polar residues" evidence="1">
    <location>
        <begin position="65"/>
        <end position="74"/>
    </location>
</feature>
<feature type="compositionally biased region" description="Basic and acidic residues" evidence="1">
    <location>
        <begin position="91"/>
        <end position="100"/>
    </location>
</feature>
<evidence type="ECO:0000256" key="1">
    <source>
        <dbReference type="SAM" id="MobiDB-lite"/>
    </source>
</evidence>
<gene>
    <name evidence="3" type="ORF">B0A48_01457</name>
</gene>
<dbReference type="Gene3D" id="1.25.10.10">
    <property type="entry name" value="Leucine-rich Repeat Variant"/>
    <property type="match status" value="1"/>
</dbReference>
<dbReference type="Pfam" id="PF06371">
    <property type="entry name" value="Drf_GBD"/>
    <property type="match status" value="1"/>
</dbReference>